<protein>
    <recommendedName>
        <fullName evidence="5">Septum formation initiator</fullName>
    </recommendedName>
</protein>
<gene>
    <name evidence="3" type="ORF">EDD80_108113</name>
</gene>
<evidence type="ECO:0000256" key="1">
    <source>
        <dbReference type="SAM" id="Coils"/>
    </source>
</evidence>
<evidence type="ECO:0008006" key="5">
    <source>
        <dbReference type="Google" id="ProtNLM"/>
    </source>
</evidence>
<proteinExistence type="predicted"/>
<dbReference type="RefSeq" id="WP_132129722.1">
    <property type="nucleotide sequence ID" value="NZ_CP042432.1"/>
</dbReference>
<evidence type="ECO:0000256" key="2">
    <source>
        <dbReference type="SAM" id="Phobius"/>
    </source>
</evidence>
<keyword evidence="1" id="KW-0175">Coiled coil</keyword>
<feature type="coiled-coil region" evidence="1">
    <location>
        <begin position="42"/>
        <end position="76"/>
    </location>
</feature>
<evidence type="ECO:0000313" key="4">
    <source>
        <dbReference type="Proteomes" id="UP000295807"/>
    </source>
</evidence>
<comment type="caution">
    <text evidence="3">The sequence shown here is derived from an EMBL/GenBank/DDBJ whole genome shotgun (WGS) entry which is preliminary data.</text>
</comment>
<dbReference type="AlphaFoldDB" id="A0A4R3KP07"/>
<feature type="transmembrane region" description="Helical" evidence="2">
    <location>
        <begin position="12"/>
        <end position="27"/>
    </location>
</feature>
<keyword evidence="2" id="KW-0812">Transmembrane</keyword>
<keyword evidence="4" id="KW-1185">Reference proteome</keyword>
<name>A0A4R3KP07_9SPHI</name>
<dbReference type="EMBL" id="SMAD01000008">
    <property type="protein sequence ID" value="TCS86320.1"/>
    <property type="molecule type" value="Genomic_DNA"/>
</dbReference>
<reference evidence="3 4" key="1">
    <citation type="submission" date="2019-03" db="EMBL/GenBank/DDBJ databases">
        <title>Genomic Encyclopedia of Type Strains, Phase IV (KMG-IV): sequencing the most valuable type-strain genomes for metagenomic binning, comparative biology and taxonomic classification.</title>
        <authorList>
            <person name="Goeker M."/>
        </authorList>
    </citation>
    <scope>NUCLEOTIDE SEQUENCE [LARGE SCALE GENOMIC DNA]</scope>
    <source>
        <strain evidence="3 4">DSM 21100</strain>
    </source>
</reference>
<keyword evidence="2" id="KW-0472">Membrane</keyword>
<keyword evidence="2" id="KW-1133">Transmembrane helix</keyword>
<evidence type="ECO:0000313" key="3">
    <source>
        <dbReference type="EMBL" id="TCS86320.1"/>
    </source>
</evidence>
<dbReference type="OrthoDB" id="1467719at2"/>
<sequence>MLERIKYILKNKYYLTSILFLIWMLFLDPNDIITQVRHLVRLNNINQDKEYYQEEIEKINKDLMELNSNKKQLEKFARENYLMKKDNEDIFIIVKEGEK</sequence>
<organism evidence="3 4">
    <name type="scientific">Anseongella ginsenosidimutans</name>
    <dbReference type="NCBI Taxonomy" id="496056"/>
    <lineage>
        <taxon>Bacteria</taxon>
        <taxon>Pseudomonadati</taxon>
        <taxon>Bacteroidota</taxon>
        <taxon>Sphingobacteriia</taxon>
        <taxon>Sphingobacteriales</taxon>
        <taxon>Sphingobacteriaceae</taxon>
        <taxon>Anseongella</taxon>
    </lineage>
</organism>
<accession>A0A4R3KP07</accession>
<dbReference type="Proteomes" id="UP000295807">
    <property type="component" value="Unassembled WGS sequence"/>
</dbReference>